<protein>
    <submittedName>
        <fullName evidence="2">Uncharacterized protein</fullName>
    </submittedName>
</protein>
<dbReference type="EMBL" id="CP031039">
    <property type="protein sequence ID" value="QDZ22082.1"/>
    <property type="molecule type" value="Genomic_DNA"/>
</dbReference>
<reference evidence="2 3" key="1">
    <citation type="submission" date="2018-07" db="EMBL/GenBank/DDBJ databases">
        <title>The complete nuclear genome of the prasinophyte Chloropicon primus (CCMP1205).</title>
        <authorList>
            <person name="Pombert J.-F."/>
            <person name="Otis C."/>
            <person name="Turmel M."/>
            <person name="Lemieux C."/>
        </authorList>
    </citation>
    <scope>NUCLEOTIDE SEQUENCE [LARGE SCALE GENOMIC DNA]</scope>
    <source>
        <strain evidence="2 3">CCMP1205</strain>
    </source>
</reference>
<proteinExistence type="predicted"/>
<sequence length="192" mass="21486">MDVTRGRRRGGEDLGETGGRVGAERELKLMGWYDKEMPLHRVRPSVLQPVMQLAGFAGGFLSQLPAEALGRPVTNDLSRRATRAVEEAFTEHINDQLREIHALAPQAPPPDAKEGDQVGGNDPRDVARLKARLLETRDAERSQDILWGFREDQDPVENEEGDVFKTFQKQVLNADSLFRGSVKFILDASRKL</sequence>
<evidence type="ECO:0000313" key="3">
    <source>
        <dbReference type="Proteomes" id="UP000316726"/>
    </source>
</evidence>
<dbReference type="AlphaFoldDB" id="A0A5B8MS29"/>
<dbReference type="Proteomes" id="UP000316726">
    <property type="component" value="Chromosome 6"/>
</dbReference>
<evidence type="ECO:0000256" key="1">
    <source>
        <dbReference type="SAM" id="MobiDB-lite"/>
    </source>
</evidence>
<dbReference type="Pfam" id="PF03232">
    <property type="entry name" value="COQ7"/>
    <property type="match status" value="1"/>
</dbReference>
<accession>A0A5B8MS29</accession>
<keyword evidence="3" id="KW-1185">Reference proteome</keyword>
<evidence type="ECO:0000313" key="2">
    <source>
        <dbReference type="EMBL" id="QDZ22082.1"/>
    </source>
</evidence>
<dbReference type="OrthoDB" id="275371at2759"/>
<gene>
    <name evidence="2" type="ORF">A3770_06p46000</name>
</gene>
<feature type="region of interest" description="Disordered" evidence="1">
    <location>
        <begin position="1"/>
        <end position="21"/>
    </location>
</feature>
<name>A0A5B8MS29_9CHLO</name>
<organism evidence="2 3">
    <name type="scientific">Chloropicon primus</name>
    <dbReference type="NCBI Taxonomy" id="1764295"/>
    <lineage>
        <taxon>Eukaryota</taxon>
        <taxon>Viridiplantae</taxon>
        <taxon>Chlorophyta</taxon>
        <taxon>Chloropicophyceae</taxon>
        <taxon>Chloropicales</taxon>
        <taxon>Chloropicaceae</taxon>
        <taxon>Chloropicon</taxon>
    </lineage>
</organism>